<dbReference type="AlphaFoldDB" id="A0A5B8LIB0"/>
<dbReference type="Proteomes" id="UP000315673">
    <property type="component" value="Chromosome"/>
</dbReference>
<accession>A0A5B8LIB0</accession>
<gene>
    <name evidence="2" type="ORF">FPZ24_11605</name>
</gene>
<protein>
    <submittedName>
        <fullName evidence="2">Uncharacterized protein</fullName>
    </submittedName>
</protein>
<dbReference type="RefSeq" id="WP_146572149.1">
    <property type="nucleotide sequence ID" value="NZ_CP042306.1"/>
</dbReference>
<keyword evidence="1" id="KW-1133">Transmembrane helix</keyword>
<keyword evidence="1" id="KW-0472">Membrane</keyword>
<reference evidence="2 3" key="1">
    <citation type="submission" date="2019-07" db="EMBL/GenBank/DDBJ databases">
        <title>Full genome sequence of Sphingomonas sp. 4R-6-7(HKS19).</title>
        <authorList>
            <person name="Im W.-T."/>
        </authorList>
    </citation>
    <scope>NUCLEOTIDE SEQUENCE [LARGE SCALE GENOMIC DNA]</scope>
    <source>
        <strain evidence="2 3">HKS19</strain>
    </source>
</reference>
<proteinExistence type="predicted"/>
<sequence length="98" mass="10442">MSAQRKLVDPAPTTPVEDAVQADYQSPRTADGELPMSPAVLLQEQLAARIADANVNPVEAQAAAEDRRWPMPLRIATIVGLSLALWGGIVLTAVKIIT</sequence>
<keyword evidence="1" id="KW-0812">Transmembrane</keyword>
<dbReference type="EMBL" id="CP042306">
    <property type="protein sequence ID" value="QDZ08047.1"/>
    <property type="molecule type" value="Genomic_DNA"/>
</dbReference>
<feature type="transmembrane region" description="Helical" evidence="1">
    <location>
        <begin position="75"/>
        <end position="97"/>
    </location>
</feature>
<evidence type="ECO:0000313" key="2">
    <source>
        <dbReference type="EMBL" id="QDZ08047.1"/>
    </source>
</evidence>
<name>A0A5B8LIB0_9SPHN</name>
<organism evidence="2 3">
    <name type="scientific">Sphingomonas panacisoli</name>
    <dbReference type="NCBI Taxonomy" id="1813879"/>
    <lineage>
        <taxon>Bacteria</taxon>
        <taxon>Pseudomonadati</taxon>
        <taxon>Pseudomonadota</taxon>
        <taxon>Alphaproteobacteria</taxon>
        <taxon>Sphingomonadales</taxon>
        <taxon>Sphingomonadaceae</taxon>
        <taxon>Sphingomonas</taxon>
    </lineage>
</organism>
<evidence type="ECO:0000256" key="1">
    <source>
        <dbReference type="SAM" id="Phobius"/>
    </source>
</evidence>
<evidence type="ECO:0000313" key="3">
    <source>
        <dbReference type="Proteomes" id="UP000315673"/>
    </source>
</evidence>
<keyword evidence="3" id="KW-1185">Reference proteome</keyword>
<dbReference type="KEGG" id="spai:FPZ24_11605"/>